<proteinExistence type="predicted"/>
<dbReference type="NCBIfam" id="TIGR04176">
    <property type="entry name" value="MarR_EPS"/>
    <property type="match status" value="1"/>
</dbReference>
<dbReference type="InterPro" id="IPR036388">
    <property type="entry name" value="WH-like_DNA-bd_sf"/>
</dbReference>
<accession>A0A9E9LTY1</accession>
<dbReference type="SUPFAM" id="SSF46785">
    <property type="entry name" value="Winged helix' DNA-binding domain"/>
    <property type="match status" value="1"/>
</dbReference>
<gene>
    <name evidence="1" type="ORF">NB640_07325</name>
</gene>
<name>A0A9E9LTY1_9BURK</name>
<evidence type="ECO:0000313" key="1">
    <source>
        <dbReference type="EMBL" id="WAW09096.1"/>
    </source>
</evidence>
<sequence>MKRLQETSDISQRELARELGVSLGSVNYCLQALMEKGWVKMQNFSKSKNKLGYVYLLTPTGLAEKSALTRRFLKRKQEEHEALREEIEALKKDADQ</sequence>
<keyword evidence="2" id="KW-1185">Reference proteome</keyword>
<dbReference type="InterPro" id="IPR036390">
    <property type="entry name" value="WH_DNA-bd_sf"/>
</dbReference>
<evidence type="ECO:0000313" key="2">
    <source>
        <dbReference type="Proteomes" id="UP001156215"/>
    </source>
</evidence>
<dbReference type="EMBL" id="CP098242">
    <property type="protein sequence ID" value="WAW09096.1"/>
    <property type="molecule type" value="Genomic_DNA"/>
</dbReference>
<dbReference type="InterPro" id="IPR026433">
    <property type="entry name" value="MarR_EPS"/>
</dbReference>
<reference evidence="1" key="1">
    <citation type="journal article" date="2022" name="Front. Microbiol.">
        <title>New perspectives on an old grouping: The genomic and phenotypic variability of Oxalobacter formigenes and the implications for calcium oxalate stone prevention.</title>
        <authorList>
            <person name="Chmiel J.A."/>
            <person name="Carr C."/>
            <person name="Stuivenberg G.A."/>
            <person name="Venema R."/>
            <person name="Chanyi R.M."/>
            <person name="Al K.F."/>
            <person name="Giguere D."/>
            <person name="Say H."/>
            <person name="Akouris P.P."/>
            <person name="Dominguez Romero S.A."/>
            <person name="Kwong A."/>
            <person name="Tai V."/>
            <person name="Koval S.F."/>
            <person name="Razvi H."/>
            <person name="Bjazevic J."/>
            <person name="Burton J.P."/>
        </authorList>
    </citation>
    <scope>NUCLEOTIDE SEQUENCE</scope>
    <source>
        <strain evidence="1">WoOx3</strain>
    </source>
</reference>
<organism evidence="1 2">
    <name type="scientific">Oxalobacter vibrioformis</name>
    <dbReference type="NCBI Taxonomy" id="933080"/>
    <lineage>
        <taxon>Bacteria</taxon>
        <taxon>Pseudomonadati</taxon>
        <taxon>Pseudomonadota</taxon>
        <taxon>Betaproteobacteria</taxon>
        <taxon>Burkholderiales</taxon>
        <taxon>Oxalobacteraceae</taxon>
        <taxon>Oxalobacter</taxon>
    </lineage>
</organism>
<dbReference type="Pfam" id="PF13412">
    <property type="entry name" value="HTH_24"/>
    <property type="match status" value="1"/>
</dbReference>
<dbReference type="AlphaFoldDB" id="A0A9E9LTY1"/>
<protein>
    <submittedName>
        <fullName evidence="1">MarR family EPS-associated transcriptional regulator</fullName>
    </submittedName>
</protein>
<dbReference type="Proteomes" id="UP001156215">
    <property type="component" value="Chromosome"/>
</dbReference>
<dbReference type="Gene3D" id="1.10.10.10">
    <property type="entry name" value="Winged helix-like DNA-binding domain superfamily/Winged helix DNA-binding domain"/>
    <property type="match status" value="1"/>
</dbReference>
<dbReference type="KEGG" id="ovb:NB640_07325"/>